<dbReference type="PANTHER" id="PTHR13266">
    <property type="entry name" value="PROTEASOME INHIBITOR"/>
    <property type="match status" value="1"/>
</dbReference>
<feature type="compositionally biased region" description="Low complexity" evidence="11">
    <location>
        <begin position="378"/>
        <end position="387"/>
    </location>
</feature>
<feature type="compositionally biased region" description="Basic and acidic residues" evidence="11">
    <location>
        <begin position="238"/>
        <end position="256"/>
    </location>
</feature>
<organism evidence="14 15">
    <name type="scientific">Aureobasidium pullulans</name>
    <name type="common">Black yeast</name>
    <name type="synonym">Pullularia pullulans</name>
    <dbReference type="NCBI Taxonomy" id="5580"/>
    <lineage>
        <taxon>Eukaryota</taxon>
        <taxon>Fungi</taxon>
        <taxon>Dikarya</taxon>
        <taxon>Ascomycota</taxon>
        <taxon>Pezizomycotina</taxon>
        <taxon>Dothideomycetes</taxon>
        <taxon>Dothideomycetidae</taxon>
        <taxon>Dothideales</taxon>
        <taxon>Saccotheciaceae</taxon>
        <taxon>Aureobasidium</taxon>
    </lineage>
</organism>
<dbReference type="Gene3D" id="3.40.1000.30">
    <property type="match status" value="1"/>
</dbReference>
<dbReference type="EMBL" id="JASGXD010000002">
    <property type="protein sequence ID" value="KAK6007988.1"/>
    <property type="molecule type" value="Genomic_DNA"/>
</dbReference>
<evidence type="ECO:0000256" key="9">
    <source>
        <dbReference type="ARBA" id="ARBA00022990"/>
    </source>
</evidence>
<dbReference type="Pfam" id="PF08577">
    <property type="entry name" value="PI31_Prot_C"/>
    <property type="match status" value="1"/>
</dbReference>
<keyword evidence="8" id="KW-0647">Proteasome</keyword>
<feature type="region of interest" description="Disordered" evidence="11">
    <location>
        <begin position="224"/>
        <end position="387"/>
    </location>
</feature>
<dbReference type="InterPro" id="IPR045128">
    <property type="entry name" value="PI31-like"/>
</dbReference>
<evidence type="ECO:0000256" key="6">
    <source>
        <dbReference type="ARBA" id="ARBA00022553"/>
    </source>
</evidence>
<evidence type="ECO:0000256" key="1">
    <source>
        <dbReference type="ARBA" id="ARBA00004240"/>
    </source>
</evidence>
<keyword evidence="6" id="KW-0597">Phosphoprotein</keyword>
<keyword evidence="4" id="KW-0488">Methylation</keyword>
<keyword evidence="15" id="KW-1185">Reference proteome</keyword>
<dbReference type="InterPro" id="IPR021625">
    <property type="entry name" value="PI31_Prot_N"/>
</dbReference>
<keyword evidence="7" id="KW-0256">Endoplasmic reticulum</keyword>
<evidence type="ECO:0000259" key="12">
    <source>
        <dbReference type="Pfam" id="PF08577"/>
    </source>
</evidence>
<name>A0ABR0TU88_AURPU</name>
<keyword evidence="5" id="KW-0963">Cytoplasm</keyword>
<evidence type="ECO:0000256" key="8">
    <source>
        <dbReference type="ARBA" id="ARBA00022942"/>
    </source>
</evidence>
<evidence type="ECO:0008006" key="16">
    <source>
        <dbReference type="Google" id="ProtNLM"/>
    </source>
</evidence>
<evidence type="ECO:0000256" key="11">
    <source>
        <dbReference type="SAM" id="MobiDB-lite"/>
    </source>
</evidence>
<protein>
    <recommendedName>
        <fullName evidence="16">Proteasome inhibitor PI31 subunit</fullName>
    </recommendedName>
</protein>
<evidence type="ECO:0000313" key="14">
    <source>
        <dbReference type="EMBL" id="KAK6007988.1"/>
    </source>
</evidence>
<reference evidence="14 15" key="1">
    <citation type="submission" date="2023-11" db="EMBL/GenBank/DDBJ databases">
        <title>Draft genome sequence and annotation of the polyextremotolerant black yeast-like fungus Aureobasidium pullulans NRRL 62042.</title>
        <authorList>
            <person name="Dielentheis-Frenken M.R.E."/>
            <person name="Wibberg D."/>
            <person name="Blank L.M."/>
            <person name="Tiso T."/>
        </authorList>
    </citation>
    <scope>NUCLEOTIDE SEQUENCE [LARGE SCALE GENOMIC DNA]</scope>
    <source>
        <strain evidence="14 15">NRRL 62042</strain>
    </source>
</reference>
<keyword evidence="9" id="KW-0007">Acetylation</keyword>
<comment type="subcellular location">
    <subcellularLocation>
        <location evidence="2">Cytoplasm</location>
    </subcellularLocation>
    <subcellularLocation>
        <location evidence="1">Endoplasmic reticulum</location>
    </subcellularLocation>
</comment>
<feature type="compositionally biased region" description="Gly residues" evidence="11">
    <location>
        <begin position="326"/>
        <end position="335"/>
    </location>
</feature>
<feature type="domain" description="PI31 proteasome regulator N-terminal" evidence="13">
    <location>
        <begin position="76"/>
        <end position="225"/>
    </location>
</feature>
<feature type="compositionally biased region" description="Polar residues" evidence="11">
    <location>
        <begin position="228"/>
        <end position="237"/>
    </location>
</feature>
<evidence type="ECO:0000256" key="5">
    <source>
        <dbReference type="ARBA" id="ARBA00022490"/>
    </source>
</evidence>
<dbReference type="InterPro" id="IPR013886">
    <property type="entry name" value="PI31_Prot_C"/>
</dbReference>
<dbReference type="Pfam" id="PF11566">
    <property type="entry name" value="PI31_Prot_N"/>
    <property type="match status" value="1"/>
</dbReference>
<dbReference type="Proteomes" id="UP001341245">
    <property type="component" value="Unassembled WGS sequence"/>
</dbReference>
<evidence type="ECO:0000259" key="13">
    <source>
        <dbReference type="Pfam" id="PF11566"/>
    </source>
</evidence>
<accession>A0ABR0TU88</accession>
<feature type="domain" description="PI31 proteasome regulator C-terminal" evidence="12">
    <location>
        <begin position="307"/>
        <end position="365"/>
    </location>
</feature>
<comment type="function">
    <text evidence="10">Plays an important role in control of proteasome function. Inhibits the hydrolysis of protein and peptide substrates by the 20S proteasome. Also inhibits the activation of the proteasome by the proteasome regulatory proteins PA700 and PA28.</text>
</comment>
<gene>
    <name evidence="14" type="ORF">QM012_004802</name>
</gene>
<evidence type="ECO:0000313" key="15">
    <source>
        <dbReference type="Proteomes" id="UP001341245"/>
    </source>
</evidence>
<proteinExistence type="inferred from homology"/>
<sequence length="387" mass="42305">MLQRHYFSNNDNNTPNLPLYFPWLSTSNNSNNNINNNYRSSVFACFASSDMTVVGNVLSADSLASVMASTLPEESTPHLHTPFDAIALISHASMLAVGFRLIGLGDDDRITVDNPPRLPASWNSNAPNYAFRYAHTQSSMEYLLKINRMGNKAVVLAMGLGDDKTATLDVKAADYTSEGSMPFTLSQPHARNLFNLFISNGRLSDYGSLMRINVIQKLMPSLQKEGYQESNTQSAQRSARDPDTTRHDPLRDDRQPPARPQPFHDPLAQTPYPFPHGELAPPGFEDPYDLNRPLRPVGRPHPGFGNIGERDLYPQGLGPRDPFGSSGPGFGGGGMHPTLPDFHDPRGQGYNPQAPPGSRFDPVGPRGPSGFGGPPNPFNNFGSGDFL</sequence>
<evidence type="ECO:0000256" key="4">
    <source>
        <dbReference type="ARBA" id="ARBA00022481"/>
    </source>
</evidence>
<comment type="similarity">
    <text evidence="3">Belongs to the proteasome inhibitor PI31 family.</text>
</comment>
<evidence type="ECO:0000256" key="7">
    <source>
        <dbReference type="ARBA" id="ARBA00022824"/>
    </source>
</evidence>
<evidence type="ECO:0000256" key="3">
    <source>
        <dbReference type="ARBA" id="ARBA00006405"/>
    </source>
</evidence>
<dbReference type="PANTHER" id="PTHR13266:SF1">
    <property type="entry name" value="PROTEASOME INHIBITOR PI31 SUBUNIT"/>
    <property type="match status" value="1"/>
</dbReference>
<evidence type="ECO:0000256" key="10">
    <source>
        <dbReference type="ARBA" id="ARBA00024805"/>
    </source>
</evidence>
<comment type="caution">
    <text evidence="14">The sequence shown here is derived from an EMBL/GenBank/DDBJ whole genome shotgun (WGS) entry which is preliminary data.</text>
</comment>
<evidence type="ECO:0000256" key="2">
    <source>
        <dbReference type="ARBA" id="ARBA00004496"/>
    </source>
</evidence>